<dbReference type="InterPro" id="IPR003439">
    <property type="entry name" value="ABC_transporter-like_ATP-bd"/>
</dbReference>
<gene>
    <name evidence="6" type="ORF">BHE16_07385</name>
</gene>
<evidence type="ECO:0000256" key="2">
    <source>
        <dbReference type="ARBA" id="ARBA00022741"/>
    </source>
</evidence>
<dbReference type="PROSITE" id="PS50893">
    <property type="entry name" value="ABC_TRANSPORTER_2"/>
    <property type="match status" value="1"/>
</dbReference>
<keyword evidence="7" id="KW-1185">Reference proteome</keyword>
<feature type="domain" description="ABC transporter" evidence="5">
    <location>
        <begin position="15"/>
        <end position="240"/>
    </location>
</feature>
<proteinExistence type="predicted"/>
<dbReference type="GO" id="GO:0016887">
    <property type="term" value="F:ATP hydrolysis activity"/>
    <property type="evidence" value="ECO:0007669"/>
    <property type="project" value="InterPro"/>
</dbReference>
<organism evidence="6 7">
    <name type="scientific">Neomicrococcus aestuarii</name>
    <dbReference type="NCBI Taxonomy" id="556325"/>
    <lineage>
        <taxon>Bacteria</taxon>
        <taxon>Bacillati</taxon>
        <taxon>Actinomycetota</taxon>
        <taxon>Actinomycetes</taxon>
        <taxon>Micrococcales</taxon>
        <taxon>Micrococcaceae</taxon>
        <taxon>Neomicrococcus</taxon>
    </lineage>
</organism>
<dbReference type="InterPro" id="IPR003593">
    <property type="entry name" value="AAA+_ATPase"/>
</dbReference>
<dbReference type="Proteomes" id="UP000183530">
    <property type="component" value="Chromosome"/>
</dbReference>
<dbReference type="RefSeq" id="WP_071894344.1">
    <property type="nucleotide sequence ID" value="NZ_CP018135.1"/>
</dbReference>
<dbReference type="PANTHER" id="PTHR42939">
    <property type="entry name" value="ABC TRANSPORTER ATP-BINDING PROTEIN ALBC-RELATED"/>
    <property type="match status" value="1"/>
</dbReference>
<dbReference type="KEGG" id="nae:BHE16_07385"/>
<accession>A0A1L2ZNR7</accession>
<dbReference type="SMART" id="SM00382">
    <property type="entry name" value="AAA"/>
    <property type="match status" value="1"/>
</dbReference>
<keyword evidence="3" id="KW-0067">ATP-binding</keyword>
<dbReference type="InterPro" id="IPR051782">
    <property type="entry name" value="ABC_Transporter_VariousFunc"/>
</dbReference>
<evidence type="ECO:0000259" key="5">
    <source>
        <dbReference type="PROSITE" id="PS50893"/>
    </source>
</evidence>
<dbReference type="CDD" id="cd03230">
    <property type="entry name" value="ABC_DR_subfamily_A"/>
    <property type="match status" value="1"/>
</dbReference>
<dbReference type="PANTHER" id="PTHR42939:SF1">
    <property type="entry name" value="ABC TRANSPORTER ATP-BINDING PROTEIN ALBC-RELATED"/>
    <property type="match status" value="1"/>
</dbReference>
<dbReference type="OrthoDB" id="9804819at2"/>
<evidence type="ECO:0000256" key="1">
    <source>
        <dbReference type="ARBA" id="ARBA00022448"/>
    </source>
</evidence>
<keyword evidence="2" id="KW-0547">Nucleotide-binding</keyword>
<dbReference type="InterPro" id="IPR027417">
    <property type="entry name" value="P-loop_NTPase"/>
</dbReference>
<evidence type="ECO:0000313" key="7">
    <source>
        <dbReference type="Proteomes" id="UP000183530"/>
    </source>
</evidence>
<dbReference type="STRING" id="556325.BHE16_07385"/>
<dbReference type="EMBL" id="CP018135">
    <property type="protein sequence ID" value="APF40867.1"/>
    <property type="molecule type" value="Genomic_DNA"/>
</dbReference>
<reference evidence="6 7" key="1">
    <citation type="submission" date="2016-11" db="EMBL/GenBank/DDBJ databases">
        <title>Genome sequencing of Zhihengliuella aestuarii B18 antagonistic to Plasmodiophora brassicae.</title>
        <authorList>
            <person name="Luo Y."/>
        </authorList>
    </citation>
    <scope>NUCLEOTIDE SEQUENCE [LARGE SCALE GENOMIC DNA]</scope>
    <source>
        <strain evidence="6 7">B18</strain>
    </source>
</reference>
<evidence type="ECO:0000256" key="4">
    <source>
        <dbReference type="SAM" id="MobiDB-lite"/>
    </source>
</evidence>
<keyword evidence="1" id="KW-0813">Transport</keyword>
<dbReference type="GO" id="GO:0005524">
    <property type="term" value="F:ATP binding"/>
    <property type="evidence" value="ECO:0007669"/>
    <property type="project" value="UniProtKB-KW"/>
</dbReference>
<name>A0A1L2ZNR7_9MICC</name>
<protein>
    <recommendedName>
        <fullName evidence="5">ABC transporter domain-containing protein</fullName>
    </recommendedName>
</protein>
<evidence type="ECO:0000256" key="3">
    <source>
        <dbReference type="ARBA" id="ARBA00022840"/>
    </source>
</evidence>
<feature type="region of interest" description="Disordered" evidence="4">
    <location>
        <begin position="299"/>
        <end position="322"/>
    </location>
</feature>
<dbReference type="Gene3D" id="3.40.50.300">
    <property type="entry name" value="P-loop containing nucleotide triphosphate hydrolases"/>
    <property type="match status" value="1"/>
</dbReference>
<sequence>MTISISTPAISKPAISLKNLTKNFGDTHVLKGLTVEIEENTIVGLFGRNGVGKTTLMSILSNQEQATGGTAQVYGHNIWENPEATNRICFIRENQKYPEEAKLAHVLKAAADFYPNWDQDFALKLEKRFRLPKKTQIKKYSRGQLSALAIVVGLASRAPITFMDEPYLGLDPTARDVFYELLISDFGEYPRTIVFSTHLIDEAANLFERVIVLDEGKIVLDKSIEEATESAYNLAGPALAVDELTKNLKVLKVRTLGGLKSATISGHVTEEIAQAATQRNLEISPVSLQDLVSALGHHDDIDPLSTQSQQSPEALAVKEYSR</sequence>
<dbReference type="Pfam" id="PF00005">
    <property type="entry name" value="ABC_tran"/>
    <property type="match status" value="1"/>
</dbReference>
<dbReference type="SUPFAM" id="SSF52540">
    <property type="entry name" value="P-loop containing nucleoside triphosphate hydrolases"/>
    <property type="match status" value="1"/>
</dbReference>
<dbReference type="AlphaFoldDB" id="A0A1L2ZNR7"/>
<evidence type="ECO:0000313" key="6">
    <source>
        <dbReference type="EMBL" id="APF40867.1"/>
    </source>
</evidence>